<dbReference type="EMBL" id="CP060820">
    <property type="protein sequence ID" value="QNP41502.1"/>
    <property type="molecule type" value="Genomic_DNA"/>
</dbReference>
<evidence type="ECO:0008006" key="4">
    <source>
        <dbReference type="Google" id="ProtNLM"/>
    </source>
</evidence>
<evidence type="ECO:0000313" key="3">
    <source>
        <dbReference type="Proteomes" id="UP000516018"/>
    </source>
</evidence>
<dbReference type="PANTHER" id="PTHR36109:SF2">
    <property type="entry name" value="MEMBRANE PROTEIN"/>
    <property type="match status" value="1"/>
</dbReference>
<reference evidence="2 3" key="1">
    <citation type="submission" date="2020-08" db="EMBL/GenBank/DDBJ databases">
        <title>Lysobacter sp. II4 sp. nov., isolated from soil.</title>
        <authorList>
            <person name="Woo C.Y."/>
            <person name="Kim J."/>
        </authorList>
    </citation>
    <scope>NUCLEOTIDE SEQUENCE [LARGE SCALE GENOMIC DNA]</scope>
    <source>
        <strain evidence="2 3">II4</strain>
    </source>
</reference>
<accession>A0A7H0FZN6</accession>
<evidence type="ECO:0000256" key="1">
    <source>
        <dbReference type="SAM" id="Phobius"/>
    </source>
</evidence>
<keyword evidence="3" id="KW-1185">Reference proteome</keyword>
<feature type="transmembrane region" description="Helical" evidence="1">
    <location>
        <begin position="88"/>
        <end position="111"/>
    </location>
</feature>
<dbReference type="RefSeq" id="WP_187712938.1">
    <property type="nucleotide sequence ID" value="NZ_CP060820.1"/>
</dbReference>
<keyword evidence="1" id="KW-1133">Transmembrane helix</keyword>
<sequence>MKTRRVYSTPDLITARAAIQAAREAGIHDEDISLVARPDIEVGHIPNRRKEADSDFVPAALRGAVFGGIAGLVAGAIAVLVFPSIGMSWAGTGLVALAGVLVGAFASSLVGSSLPDPVRQKFDGEIKAGRILVLVDGAAEMLPAVETAITRTGALSLPFETPTALIR</sequence>
<evidence type="ECO:0000313" key="2">
    <source>
        <dbReference type="EMBL" id="QNP41502.1"/>
    </source>
</evidence>
<dbReference type="Proteomes" id="UP000516018">
    <property type="component" value="Chromosome"/>
</dbReference>
<name>A0A7H0FZN6_9GAMM</name>
<keyword evidence="1" id="KW-0812">Transmembrane</keyword>
<gene>
    <name evidence="2" type="ORF">H8B22_04605</name>
</gene>
<feature type="transmembrane region" description="Helical" evidence="1">
    <location>
        <begin position="59"/>
        <end position="82"/>
    </location>
</feature>
<keyword evidence="1" id="KW-0472">Membrane</keyword>
<dbReference type="InterPro" id="IPR052948">
    <property type="entry name" value="Low_temp-induced_all0457"/>
</dbReference>
<protein>
    <recommendedName>
        <fullName evidence="4">DUF1269 domain-containing protein</fullName>
    </recommendedName>
</protein>
<organism evidence="2 3">
    <name type="scientific">Agrilutibacter terrestris</name>
    <dbReference type="NCBI Taxonomy" id="2865112"/>
    <lineage>
        <taxon>Bacteria</taxon>
        <taxon>Pseudomonadati</taxon>
        <taxon>Pseudomonadota</taxon>
        <taxon>Gammaproteobacteria</taxon>
        <taxon>Lysobacterales</taxon>
        <taxon>Lysobacteraceae</taxon>
        <taxon>Agrilutibacter</taxon>
    </lineage>
</organism>
<dbReference type="AlphaFoldDB" id="A0A7H0FZN6"/>
<dbReference type="PANTHER" id="PTHR36109">
    <property type="entry name" value="MEMBRANE PROTEIN-RELATED"/>
    <property type="match status" value="1"/>
</dbReference>
<proteinExistence type="predicted"/>
<dbReference type="KEGG" id="lsx:H8B22_04605"/>